<dbReference type="InterPro" id="IPR014768">
    <property type="entry name" value="GBD/FH3_dom"/>
</dbReference>
<feature type="region of interest" description="Disordered" evidence="3">
    <location>
        <begin position="727"/>
        <end position="796"/>
    </location>
</feature>
<dbReference type="Gene3D" id="1.25.10.10">
    <property type="entry name" value="Leucine-rich Repeat Variant"/>
    <property type="match status" value="1"/>
</dbReference>
<sequence>MAHHIFGVKKKSKPPKPIPELTSSQPYDQIRPPLVNSPSFPPPNNPSNSVPPPLPPRQQSPPISSESHKESNKHSSGEYTHQFTQAYPFPDISSASSTSGTASVRSSGQFSLSFFGNDHHIGGSGSNIGNDNSRDRGFHLHSHNRNNVPEVPKPSDEEIEEMFLELMRNRPQIGYSLDKNTPEYYLRKILDGSVNVKHIDSLAVSLRTAAITWVRSFIDAKGQEVLANHLSGITRKPIKREVDLQMEYGIIKCLKCLLNNRWGAQEALTHPQCIYSITFSLVSPQLNTRKLVAEVLSFLCYCEIPVGHNLVLAGFDQLKQFQAEHGRFDAWMRMLENTIDGRGRMGSFVNASEEYRKGGIGIDSSLMEYALSNLILVNSLIGVCDDVELRVHLRNQLHACGLTRIIDKMKTFNYELINRQILKFERESEADYEEIFDSLTFSISTDPRDVFQCILASVEGTRAFDFFLSAMQHMLLIRDDGETRTRYFQLIDALITQVVLDRRGLEQDFTHSVGISVSQVLDKLADQEKLQAAIDEAREAKLIAEKALKEKNELQKELSKGTDGLVSELKAKVLSLEELLRISRHTVQTLQSRIADLEASYREKLAEQTIQMREFENTLKELNQIHGDSVAGGDAAGGNGLNRQEIIKKLERMAEIAKTQATLEGKNKVWTPPTFGELKMPDPSDYYRSSNSTVDTGYASSLNSVIFPPSMSQPQPQLPHSPINTSTQFSSPLQFTPFPNGRNIPSISQPQPPTNFNNNSPFTYGFRIPPSNPGHNILDDYYGKDGSIKEDSATQKEKIDSIKIDTNIMTDNKIENGQNPPITSSTSNITKVSSSTSPIIESQPPMENESNIPPPPPPPAVGSDNIIPPPPPPPPVMGSDESNIPPPPPPPGTGNIPPPPPPPPNMAGGAPPGPPGPPPPPGSFVPAAPGGNNRKEIPISAKKKLKQLQWEKINQFSINKTIWGRTNMTDEELLMLLGGQDDVFVTIEELFAARQVAPKRKKVEKKEEISVLDSKRAYNINVVLGRYKQMPFSEMHRKIVQMDELFCTENLLNQFMQYTPTPDERGKLMVYKDSPEDVLENLARPDRFFVEVMQIHRYEQRLKFMHFHITFDEKFNDLEQSVVAVLNASIDLKDAKYFRELLDLILLLGNYMNGSTIKGGAFGFKIASINKLVDTKASTSSSMTLLHFLANTVESKIPDAIQFTEELKNCGSACRVSQQEVTAEYRQMGTKLNDLALELEKHFGEGVELEEGDRFPEIMRSFVHKSLKKFEELQVKYTSMEVAYKDVVAYYGEDPSSTKPDEFFGIFKTFVASFERARNDNKAQRERELANQKRMEEIAARIKKEKPQNPEVKISEQQDETDKHIMDNLLETLRNGRDLDTTPNRRQRGTPRDRRVARSMSVVLRAENILNSLKDDAPPLPKIPENFQSQITAE</sequence>
<dbReference type="InterPro" id="IPR016024">
    <property type="entry name" value="ARM-type_fold"/>
</dbReference>
<dbReference type="SMART" id="SM01140">
    <property type="entry name" value="Drf_GBD"/>
    <property type="match status" value="1"/>
</dbReference>
<feature type="compositionally biased region" description="Low complexity" evidence="3">
    <location>
        <begin position="754"/>
        <end position="763"/>
    </location>
</feature>
<dbReference type="InterPro" id="IPR051661">
    <property type="entry name" value="Actin_filament_regulator"/>
</dbReference>
<protein>
    <submittedName>
        <fullName evidence="7">10129_t:CDS:1</fullName>
    </submittedName>
</protein>
<dbReference type="GO" id="GO:0003779">
    <property type="term" value="F:actin binding"/>
    <property type="evidence" value="ECO:0007669"/>
    <property type="project" value="InterPro"/>
</dbReference>
<dbReference type="SUPFAM" id="SSF48371">
    <property type="entry name" value="ARM repeat"/>
    <property type="match status" value="1"/>
</dbReference>
<evidence type="ECO:0000256" key="2">
    <source>
        <dbReference type="SAM" id="Coils"/>
    </source>
</evidence>
<dbReference type="GO" id="GO:0031267">
    <property type="term" value="F:small GTPase binding"/>
    <property type="evidence" value="ECO:0007669"/>
    <property type="project" value="InterPro"/>
</dbReference>
<organism evidence="7 8">
    <name type="scientific">Ambispora leptoticha</name>
    <dbReference type="NCBI Taxonomy" id="144679"/>
    <lineage>
        <taxon>Eukaryota</taxon>
        <taxon>Fungi</taxon>
        <taxon>Fungi incertae sedis</taxon>
        <taxon>Mucoromycota</taxon>
        <taxon>Glomeromycotina</taxon>
        <taxon>Glomeromycetes</taxon>
        <taxon>Archaeosporales</taxon>
        <taxon>Ambisporaceae</taxon>
        <taxon>Ambispora</taxon>
    </lineage>
</organism>
<feature type="region of interest" description="Disordered" evidence="3">
    <location>
        <begin position="1343"/>
        <end position="1397"/>
    </location>
</feature>
<dbReference type="Gene3D" id="1.20.58.630">
    <property type="match status" value="1"/>
</dbReference>
<feature type="compositionally biased region" description="Low complexity" evidence="3">
    <location>
        <begin position="823"/>
        <end position="837"/>
    </location>
</feature>
<dbReference type="PANTHER" id="PTHR47102">
    <property type="entry name" value="PROTEIN BNI1"/>
    <property type="match status" value="1"/>
</dbReference>
<dbReference type="Gene3D" id="1.10.238.150">
    <property type="entry name" value="Formin, FH3 diaphanous domain"/>
    <property type="match status" value="1"/>
</dbReference>
<dbReference type="GO" id="GO:0051017">
    <property type="term" value="P:actin filament bundle assembly"/>
    <property type="evidence" value="ECO:0007669"/>
    <property type="project" value="TreeGrafter"/>
</dbReference>
<dbReference type="SMART" id="SM00498">
    <property type="entry name" value="FH2"/>
    <property type="match status" value="1"/>
</dbReference>
<feature type="compositionally biased region" description="Pro residues" evidence="3">
    <location>
        <begin position="884"/>
        <end position="923"/>
    </location>
</feature>
<dbReference type="GO" id="GO:0005938">
    <property type="term" value="C:cell cortex"/>
    <property type="evidence" value="ECO:0007669"/>
    <property type="project" value="UniProtKB-ARBA"/>
</dbReference>
<feature type="compositionally biased region" description="Pro residues" evidence="3">
    <location>
        <begin position="39"/>
        <end position="59"/>
    </location>
</feature>
<dbReference type="PROSITE" id="PS51444">
    <property type="entry name" value="FH2"/>
    <property type="match status" value="1"/>
</dbReference>
<dbReference type="InterPro" id="IPR014767">
    <property type="entry name" value="DAD_dom"/>
</dbReference>
<feature type="domain" description="DAD" evidence="4">
    <location>
        <begin position="1359"/>
        <end position="1391"/>
    </location>
</feature>
<reference evidence="7" key="1">
    <citation type="submission" date="2021-06" db="EMBL/GenBank/DDBJ databases">
        <authorList>
            <person name="Kallberg Y."/>
            <person name="Tangrot J."/>
            <person name="Rosling A."/>
        </authorList>
    </citation>
    <scope>NUCLEOTIDE SEQUENCE</scope>
    <source>
        <strain evidence="7">FL130A</strain>
    </source>
</reference>
<dbReference type="Pfam" id="PF02181">
    <property type="entry name" value="FH2"/>
    <property type="match status" value="1"/>
</dbReference>
<keyword evidence="2" id="KW-0175">Coiled coil</keyword>
<feature type="compositionally biased region" description="Pro residues" evidence="3">
    <location>
        <begin position="867"/>
        <end position="876"/>
    </location>
</feature>
<dbReference type="SUPFAM" id="SSF101447">
    <property type="entry name" value="Formin homology 2 domain (FH2 domain)"/>
    <property type="match status" value="1"/>
</dbReference>
<dbReference type="GO" id="GO:0043332">
    <property type="term" value="C:mating projection tip"/>
    <property type="evidence" value="ECO:0007669"/>
    <property type="project" value="TreeGrafter"/>
</dbReference>
<feature type="compositionally biased region" description="Basic and acidic residues" evidence="3">
    <location>
        <begin position="1343"/>
        <end position="1366"/>
    </location>
</feature>
<dbReference type="PROSITE" id="PS51232">
    <property type="entry name" value="GBD_FH3"/>
    <property type="match status" value="1"/>
</dbReference>
<feature type="region of interest" description="Disordered" evidence="3">
    <location>
        <begin position="1414"/>
        <end position="1434"/>
    </location>
</feature>
<dbReference type="EMBL" id="CAJVPS010003175">
    <property type="protein sequence ID" value="CAG8584202.1"/>
    <property type="molecule type" value="Genomic_DNA"/>
</dbReference>
<feature type="coiled-coil region" evidence="2">
    <location>
        <begin position="587"/>
        <end position="625"/>
    </location>
</feature>
<feature type="domain" description="GBD/FH3" evidence="5">
    <location>
        <begin position="126"/>
        <end position="506"/>
    </location>
</feature>
<evidence type="ECO:0000259" key="4">
    <source>
        <dbReference type="PROSITE" id="PS51231"/>
    </source>
</evidence>
<dbReference type="InterPro" id="IPR010472">
    <property type="entry name" value="FH3_dom"/>
</dbReference>
<evidence type="ECO:0000313" key="8">
    <source>
        <dbReference type="Proteomes" id="UP000789508"/>
    </source>
</evidence>
<dbReference type="GO" id="GO:0032153">
    <property type="term" value="C:cell division site"/>
    <property type="evidence" value="ECO:0007669"/>
    <property type="project" value="TreeGrafter"/>
</dbReference>
<name>A0A9N9G4H0_9GLOM</name>
<dbReference type="Gene3D" id="1.20.58.2220">
    <property type="entry name" value="Formin, FH2 domain"/>
    <property type="match status" value="1"/>
</dbReference>
<dbReference type="InterPro" id="IPR015425">
    <property type="entry name" value="FH2_Formin"/>
</dbReference>
<dbReference type="GO" id="GO:0051016">
    <property type="term" value="P:barbed-end actin filament capping"/>
    <property type="evidence" value="ECO:0007669"/>
    <property type="project" value="TreeGrafter"/>
</dbReference>
<keyword evidence="8" id="KW-1185">Reference proteome</keyword>
<dbReference type="PANTHER" id="PTHR47102:SF2">
    <property type="entry name" value="PROTEIN BNI1"/>
    <property type="match status" value="1"/>
</dbReference>
<dbReference type="InterPro" id="IPR011989">
    <property type="entry name" value="ARM-like"/>
</dbReference>
<evidence type="ECO:0000256" key="3">
    <source>
        <dbReference type="SAM" id="MobiDB-lite"/>
    </source>
</evidence>
<dbReference type="OrthoDB" id="1104827at2759"/>
<dbReference type="GO" id="GO:0015629">
    <property type="term" value="C:actin cytoskeleton"/>
    <property type="evidence" value="ECO:0007669"/>
    <property type="project" value="UniProtKB-ARBA"/>
</dbReference>
<dbReference type="InterPro" id="IPR042201">
    <property type="entry name" value="FH2_Formin_sf"/>
</dbReference>
<dbReference type="InterPro" id="IPR010473">
    <property type="entry name" value="GTPase-bd"/>
</dbReference>
<comment type="caution">
    <text evidence="7">The sequence shown here is derived from an EMBL/GenBank/DDBJ whole genome shotgun (WGS) entry which is preliminary data.</text>
</comment>
<dbReference type="Gene3D" id="6.10.30.50">
    <property type="match status" value="1"/>
</dbReference>
<feature type="coiled-coil region" evidence="2">
    <location>
        <begin position="527"/>
        <end position="557"/>
    </location>
</feature>
<feature type="region of interest" description="Disordered" evidence="3">
    <location>
        <begin position="123"/>
        <end position="154"/>
    </location>
</feature>
<feature type="compositionally biased region" description="Basic and acidic residues" evidence="3">
    <location>
        <begin position="66"/>
        <end position="76"/>
    </location>
</feature>
<dbReference type="Proteomes" id="UP000789508">
    <property type="component" value="Unassembled WGS sequence"/>
</dbReference>
<dbReference type="Pfam" id="PF06371">
    <property type="entry name" value="Drf_GBD"/>
    <property type="match status" value="1"/>
</dbReference>
<dbReference type="GO" id="GO:1903475">
    <property type="term" value="P:mitotic actomyosin contractile ring assembly"/>
    <property type="evidence" value="ECO:0007669"/>
    <property type="project" value="TreeGrafter"/>
</dbReference>
<feature type="compositionally biased region" description="Polar residues" evidence="3">
    <location>
        <begin position="810"/>
        <end position="822"/>
    </location>
</feature>
<feature type="domain" description="FH2" evidence="6">
    <location>
        <begin position="935"/>
        <end position="1340"/>
    </location>
</feature>
<dbReference type="Pfam" id="PF06367">
    <property type="entry name" value="Drf_FH3"/>
    <property type="match status" value="1"/>
</dbReference>
<proteinExistence type="inferred from homology"/>
<comment type="similarity">
    <text evidence="1">Belongs to the formin homology family. BNI1 subfamily.</text>
</comment>
<evidence type="ECO:0000256" key="1">
    <source>
        <dbReference type="ARBA" id="ARBA00037935"/>
    </source>
</evidence>
<gene>
    <name evidence="7" type="ORF">ALEPTO_LOCUS7407</name>
</gene>
<evidence type="ECO:0000259" key="5">
    <source>
        <dbReference type="PROSITE" id="PS51232"/>
    </source>
</evidence>
<accession>A0A9N9G4H0</accession>
<feature type="compositionally biased region" description="Basic residues" evidence="3">
    <location>
        <begin position="1"/>
        <end position="14"/>
    </location>
</feature>
<feature type="region of interest" description="Disordered" evidence="3">
    <location>
        <begin position="1"/>
        <end position="78"/>
    </location>
</feature>
<dbReference type="PROSITE" id="PS51231">
    <property type="entry name" value="DAD"/>
    <property type="match status" value="1"/>
</dbReference>
<feature type="region of interest" description="Disordered" evidence="3">
    <location>
        <begin position="810"/>
        <end position="935"/>
    </location>
</feature>
<evidence type="ECO:0000259" key="6">
    <source>
        <dbReference type="PROSITE" id="PS51444"/>
    </source>
</evidence>
<evidence type="ECO:0000313" key="7">
    <source>
        <dbReference type="EMBL" id="CAG8584202.1"/>
    </source>
</evidence>
<feature type="compositionally biased region" description="Basic and acidic residues" evidence="3">
    <location>
        <begin position="777"/>
        <end position="796"/>
    </location>
</feature>
<dbReference type="SMART" id="SM01139">
    <property type="entry name" value="Drf_FH3"/>
    <property type="match status" value="1"/>
</dbReference>